<evidence type="ECO:0000313" key="7">
    <source>
        <dbReference type="EMBL" id="GAA0519054.1"/>
    </source>
</evidence>
<evidence type="ECO:0000256" key="1">
    <source>
        <dbReference type="ARBA" id="ARBA00001974"/>
    </source>
</evidence>
<gene>
    <name evidence="7" type="primary">lhgO</name>
    <name evidence="7" type="ORF">GCM10009533_17760</name>
</gene>
<dbReference type="EMBL" id="BAAAGS010000008">
    <property type="protein sequence ID" value="GAA0519054.1"/>
    <property type="molecule type" value="Genomic_DNA"/>
</dbReference>
<evidence type="ECO:0000313" key="8">
    <source>
        <dbReference type="Proteomes" id="UP001500729"/>
    </source>
</evidence>
<proteinExistence type="inferred from homology"/>
<dbReference type="InterPro" id="IPR006076">
    <property type="entry name" value="FAD-dep_OxRdtase"/>
</dbReference>
<dbReference type="NCBIfam" id="NF008726">
    <property type="entry name" value="PRK11728.1"/>
    <property type="match status" value="1"/>
</dbReference>
<dbReference type="RefSeq" id="WP_009942557.1">
    <property type="nucleotide sequence ID" value="NZ_BAAAGS010000008.1"/>
</dbReference>
<keyword evidence="3" id="KW-0274">FAD</keyword>
<keyword evidence="2" id="KW-0285">Flavoprotein</keyword>
<feature type="domain" description="FAD dependent oxidoreductase" evidence="6">
    <location>
        <begin position="6"/>
        <end position="394"/>
    </location>
</feature>
<comment type="similarity">
    <text evidence="5">Belongs to the L2HGDH family.</text>
</comment>
<dbReference type="Gene3D" id="3.30.9.10">
    <property type="entry name" value="D-Amino Acid Oxidase, subunit A, domain 2"/>
    <property type="match status" value="1"/>
</dbReference>
<evidence type="ECO:0000256" key="2">
    <source>
        <dbReference type="ARBA" id="ARBA00022630"/>
    </source>
</evidence>
<dbReference type="Proteomes" id="UP001500729">
    <property type="component" value="Unassembled WGS sequence"/>
</dbReference>
<keyword evidence="4" id="KW-0560">Oxidoreductase</keyword>
<evidence type="ECO:0000256" key="4">
    <source>
        <dbReference type="ARBA" id="ARBA00023002"/>
    </source>
</evidence>
<evidence type="ECO:0000256" key="3">
    <source>
        <dbReference type="ARBA" id="ARBA00022827"/>
    </source>
</evidence>
<dbReference type="PANTHER" id="PTHR43104">
    <property type="entry name" value="L-2-HYDROXYGLUTARATE DEHYDROGENASE, MITOCHONDRIAL"/>
    <property type="match status" value="1"/>
</dbReference>
<dbReference type="SUPFAM" id="SSF51905">
    <property type="entry name" value="FAD/NAD(P)-binding domain"/>
    <property type="match status" value="1"/>
</dbReference>
<name>A0ABP3MIG8_SACER</name>
<dbReference type="PANTHER" id="PTHR43104:SF2">
    <property type="entry name" value="L-2-HYDROXYGLUTARATE DEHYDROGENASE, MITOCHONDRIAL"/>
    <property type="match status" value="1"/>
</dbReference>
<comment type="cofactor">
    <cofactor evidence="1">
        <name>FAD</name>
        <dbReference type="ChEBI" id="CHEBI:57692"/>
    </cofactor>
</comment>
<accession>A0ABP3MIG8</accession>
<dbReference type="Gene3D" id="3.50.50.60">
    <property type="entry name" value="FAD/NAD(P)-binding domain"/>
    <property type="match status" value="1"/>
</dbReference>
<organism evidence="7 8">
    <name type="scientific">Saccharopolyspora erythraea</name>
    <name type="common">Streptomyces erythraeus</name>
    <dbReference type="NCBI Taxonomy" id="1836"/>
    <lineage>
        <taxon>Bacteria</taxon>
        <taxon>Bacillati</taxon>
        <taxon>Actinomycetota</taxon>
        <taxon>Actinomycetes</taxon>
        <taxon>Pseudonocardiales</taxon>
        <taxon>Pseudonocardiaceae</taxon>
        <taxon>Saccharopolyspora</taxon>
    </lineage>
</organism>
<reference evidence="8" key="1">
    <citation type="journal article" date="2019" name="Int. J. Syst. Evol. Microbiol.">
        <title>The Global Catalogue of Microorganisms (GCM) 10K type strain sequencing project: providing services to taxonomists for standard genome sequencing and annotation.</title>
        <authorList>
            <consortium name="The Broad Institute Genomics Platform"/>
            <consortium name="The Broad Institute Genome Sequencing Center for Infectious Disease"/>
            <person name="Wu L."/>
            <person name="Ma J."/>
        </authorList>
    </citation>
    <scope>NUCLEOTIDE SEQUENCE [LARGE SCALE GENOMIC DNA]</scope>
    <source>
        <strain evidence="8">JCM 10303</strain>
    </source>
</reference>
<keyword evidence="8" id="KW-1185">Reference proteome</keyword>
<evidence type="ECO:0000256" key="5">
    <source>
        <dbReference type="ARBA" id="ARBA00037941"/>
    </source>
</evidence>
<protein>
    <submittedName>
        <fullName evidence="7">L-2-hydroxyglutarate oxidase</fullName>
    </submittedName>
</protein>
<comment type="caution">
    <text evidence="7">The sequence shown here is derived from an EMBL/GenBank/DDBJ whole genome shotgun (WGS) entry which is preliminary data.</text>
</comment>
<sequence>MTATNDVTIIGGGIVGLATAYALARDGRDRRIAVIDKEPAWGAHQTGHNSGVIHSGLYYPPGSGKARLARAGGEAMYAFCAEHGIPVERTGKVVVATSADELPRLAELARRGSANGVRVTELDPAALREREPRVRGIRALLVPDAGITDFGAVARRLAGLLTESGVELHRGTELVGVRTDGAELVLATTTGEIRSRRAVNCAGLHSDVVAELAGAEPPARVLPFRGEYFETTGAARDLVRALVYPVPDPAFPFLGVHLTRMVDGSLHVGPNAVPALSREGYDWRSWSGPHLRRLATDPGLRALARKYWRTGAGEIARSAFKPLFVRAAQRLLPDLQGSDLRRAEAGVRAQAVRPDGTLVDDFLVVEDRHWVHVLNAPSPAATASLLIGSDIAERTRRSLDAA</sequence>
<evidence type="ECO:0000259" key="6">
    <source>
        <dbReference type="Pfam" id="PF01266"/>
    </source>
</evidence>
<dbReference type="InterPro" id="IPR036188">
    <property type="entry name" value="FAD/NAD-bd_sf"/>
</dbReference>
<dbReference type="Pfam" id="PF01266">
    <property type="entry name" value="DAO"/>
    <property type="match status" value="1"/>
</dbReference>